<dbReference type="AlphaFoldDB" id="Q0W0N1"/>
<accession>Q0W0N1</accession>
<dbReference type="SUPFAM" id="SSF49464">
    <property type="entry name" value="Carboxypeptidase regulatory domain-like"/>
    <property type="match status" value="1"/>
</dbReference>
<protein>
    <submittedName>
        <fullName evidence="2">Uncharacterized protein</fullName>
    </submittedName>
</protein>
<evidence type="ECO:0000313" key="3">
    <source>
        <dbReference type="Proteomes" id="UP000000663"/>
    </source>
</evidence>
<gene>
    <name evidence="2" type="ORF">RRC342</name>
</gene>
<evidence type="ECO:0000313" key="2">
    <source>
        <dbReference type="EMBL" id="CAJ38062.1"/>
    </source>
</evidence>
<organism evidence="2 3">
    <name type="scientific">Methanocella arvoryzae (strain DSM 22066 / NBRC 105507 / MRE50)</name>
    <dbReference type="NCBI Taxonomy" id="351160"/>
    <lineage>
        <taxon>Archaea</taxon>
        <taxon>Methanobacteriati</taxon>
        <taxon>Methanobacteriota</taxon>
        <taxon>Stenosarchaea group</taxon>
        <taxon>Methanomicrobia</taxon>
        <taxon>Methanocellales</taxon>
        <taxon>Methanocellaceae</taxon>
        <taxon>Methanocella</taxon>
    </lineage>
</organism>
<name>Q0W0N1_METAR</name>
<dbReference type="InterPro" id="IPR008969">
    <property type="entry name" value="CarboxyPept-like_regulatory"/>
</dbReference>
<reference evidence="2 3" key="1">
    <citation type="journal article" date="2006" name="Science">
        <title>Genome of rice cluster I archaea -- the key methane producers in the rice rhizosphere.</title>
        <authorList>
            <person name="Erkel C."/>
            <person name="Kube M."/>
            <person name="Reinhardt R."/>
            <person name="Liesack W."/>
        </authorList>
    </citation>
    <scope>NUCLEOTIDE SEQUENCE [LARGE SCALE GENOMIC DNA]</scope>
    <source>
        <strain evidence="3">DSM 22066 / NBRC 105507 / MRE50</strain>
    </source>
</reference>
<sequence>MCSKYKLIIITLFIFILTIPCAQAFQMAQAPIPSDWAYVSGIVTYNGKPQDGVLVTVPGGTMEGSSFTTRDGGYYKVSAYPGLVVSIKVSYKGASMTRSVETGGEGSNTTYNFDLTGVEPSVSATPVTVPETIVLVGSVKHDGSPVQGVFVNISPVTRVKTDMSGQFMATVPSGVNLTISAETPAGLVSKNVTSPVEGTSFAVDLISTSPEPTVTVTPTPIAPTSLPATPTAAPAGGEVLLILSVISLLAAACLFRHGKN</sequence>
<proteinExistence type="predicted"/>
<dbReference type="Proteomes" id="UP000000663">
    <property type="component" value="Chromosome"/>
</dbReference>
<dbReference type="KEGG" id="rci:RRC342"/>
<keyword evidence="1" id="KW-0812">Transmembrane</keyword>
<dbReference type="eggNOG" id="arCOG10894">
    <property type="taxonomic scope" value="Archaea"/>
</dbReference>
<evidence type="ECO:0000256" key="1">
    <source>
        <dbReference type="SAM" id="Phobius"/>
    </source>
</evidence>
<keyword evidence="3" id="KW-1185">Reference proteome</keyword>
<dbReference type="PATRIC" id="fig|351160.9.peg.217"/>
<keyword evidence="1" id="KW-0472">Membrane</keyword>
<dbReference type="EMBL" id="AM114193">
    <property type="protein sequence ID" value="CAJ38062.1"/>
    <property type="molecule type" value="Genomic_DNA"/>
</dbReference>
<feature type="transmembrane region" description="Helical" evidence="1">
    <location>
        <begin position="235"/>
        <end position="255"/>
    </location>
</feature>
<keyword evidence="1" id="KW-1133">Transmembrane helix</keyword>